<evidence type="ECO:0000313" key="2">
    <source>
        <dbReference type="Proteomes" id="UP000295198"/>
    </source>
</evidence>
<organism evidence="1 2">
    <name type="scientific">Nocardioides guangzhouensis</name>
    <dbReference type="NCBI Taxonomy" id="2497878"/>
    <lineage>
        <taxon>Bacteria</taxon>
        <taxon>Bacillati</taxon>
        <taxon>Actinomycetota</taxon>
        <taxon>Actinomycetes</taxon>
        <taxon>Propionibacteriales</taxon>
        <taxon>Nocardioidaceae</taxon>
        <taxon>Nocardioides</taxon>
    </lineage>
</organism>
<dbReference type="RefSeq" id="WP_134718964.1">
    <property type="nucleotide sequence ID" value="NZ_SDKM01000023.1"/>
</dbReference>
<protein>
    <submittedName>
        <fullName evidence="1">Uncharacterized protein</fullName>
    </submittedName>
</protein>
<reference evidence="1 2" key="1">
    <citation type="submission" date="2019-01" db="EMBL/GenBank/DDBJ databases">
        <title>Nocardioides guangzhouensis sp. nov., an actinobacterium isolated from soil.</title>
        <authorList>
            <person name="Fu Y."/>
            <person name="Cai Y."/>
            <person name="Lin Z."/>
            <person name="Chen P."/>
        </authorList>
    </citation>
    <scope>NUCLEOTIDE SEQUENCE [LARGE SCALE GENOMIC DNA]</scope>
    <source>
        <strain evidence="1 2">130</strain>
    </source>
</reference>
<dbReference type="Proteomes" id="UP000295198">
    <property type="component" value="Unassembled WGS sequence"/>
</dbReference>
<gene>
    <name evidence="1" type="ORF">EKO23_15720</name>
</gene>
<keyword evidence="2" id="KW-1185">Reference proteome</keyword>
<accession>A0A4Q4Z987</accession>
<dbReference type="OrthoDB" id="9958140at2"/>
<name>A0A4Q4Z987_9ACTN</name>
<evidence type="ECO:0000313" key="1">
    <source>
        <dbReference type="EMBL" id="RYP84467.1"/>
    </source>
</evidence>
<dbReference type="EMBL" id="SDKM01000023">
    <property type="protein sequence ID" value="RYP84467.1"/>
    <property type="molecule type" value="Genomic_DNA"/>
</dbReference>
<sequence>MDQPRGEIPLDVMARFTAAEARLYPMVMMDPVGYQLATVLVGLVANELRRNCMDITTVLERRRELIGRLPELAADAGLTMGALPADAVVDAASALRCRELVCADKVRPGAAALDIAAPSTLTKGYESCREVNRPGECK</sequence>
<comment type="caution">
    <text evidence="1">The sequence shown here is derived from an EMBL/GenBank/DDBJ whole genome shotgun (WGS) entry which is preliminary data.</text>
</comment>
<proteinExistence type="predicted"/>
<dbReference type="AlphaFoldDB" id="A0A4Q4Z987"/>